<name>A0ABX0A2J6_9BACI</name>
<keyword evidence="2" id="KW-0418">Kinase</keyword>
<dbReference type="RefSeq" id="WP_161920486.1">
    <property type="nucleotide sequence ID" value="NZ_JAACYS010000029.1"/>
</dbReference>
<reference evidence="2 3" key="1">
    <citation type="submission" date="2020-01" db="EMBL/GenBank/DDBJ databases">
        <title>A novel Bacillus sp. from Pasinler.</title>
        <authorList>
            <person name="Adiguzel A."/>
            <person name="Ay H."/>
            <person name="Baltaci M.O."/>
        </authorList>
    </citation>
    <scope>NUCLEOTIDE SEQUENCE [LARGE SCALE GENOMIC DNA]</scope>
    <source>
        <strain evidence="2 3">P1</strain>
    </source>
</reference>
<dbReference type="Proteomes" id="UP000743899">
    <property type="component" value="Unassembled WGS sequence"/>
</dbReference>
<evidence type="ECO:0000313" key="3">
    <source>
        <dbReference type="Proteomes" id="UP000743899"/>
    </source>
</evidence>
<comment type="caution">
    <text evidence="2">The sequence shown here is derived from an EMBL/GenBank/DDBJ whole genome shotgun (WGS) entry which is preliminary data.</text>
</comment>
<dbReference type="InterPro" id="IPR038080">
    <property type="entry name" value="KapB_sf"/>
</dbReference>
<keyword evidence="2" id="KW-0808">Transferase</keyword>
<protein>
    <submittedName>
        <fullName evidence="2">Kinase</fullName>
    </submittedName>
</protein>
<dbReference type="InterPro" id="IPR014916">
    <property type="entry name" value="KapB"/>
</dbReference>
<dbReference type="Gene3D" id="2.30.30.430">
    <property type="entry name" value="Kinase associated protein B domain"/>
    <property type="match status" value="1"/>
</dbReference>
<dbReference type="GO" id="GO:0016301">
    <property type="term" value="F:kinase activity"/>
    <property type="evidence" value="ECO:0007669"/>
    <property type="project" value="UniProtKB-KW"/>
</dbReference>
<dbReference type="SUPFAM" id="SSF141251">
    <property type="entry name" value="Kinase-associated protein B-like"/>
    <property type="match status" value="1"/>
</dbReference>
<gene>
    <name evidence="2" type="ORF">GW534_07785</name>
</gene>
<sequence>MSEIAIGTIVRVLRKTGVYIGEVTEERETNYVVKILAVLKHPMQGDLHNPKQADVPIFHERKALAYREQTVVPKNVVKPYEGEIPEYTASLKEAFDKLKKELEQEDTEFAQKSLRNLEELHKEYDRYFYSKQK</sequence>
<feature type="coiled-coil region" evidence="1">
    <location>
        <begin position="88"/>
        <end position="120"/>
    </location>
</feature>
<evidence type="ECO:0000313" key="2">
    <source>
        <dbReference type="EMBL" id="NCU17656.1"/>
    </source>
</evidence>
<dbReference type="EMBL" id="JAACYS010000029">
    <property type="protein sequence ID" value="NCU17656.1"/>
    <property type="molecule type" value="Genomic_DNA"/>
</dbReference>
<evidence type="ECO:0000256" key="1">
    <source>
        <dbReference type="SAM" id="Coils"/>
    </source>
</evidence>
<keyword evidence="3" id="KW-1185">Reference proteome</keyword>
<keyword evidence="1" id="KW-0175">Coiled coil</keyword>
<dbReference type="SMART" id="SM01298">
    <property type="entry name" value="KapB"/>
    <property type="match status" value="1"/>
</dbReference>
<dbReference type="Pfam" id="PF08810">
    <property type="entry name" value="KapB"/>
    <property type="match status" value="1"/>
</dbReference>
<proteinExistence type="predicted"/>
<organism evidence="2 3">
    <name type="scientific">Pallidibacillus pasinlerensis</name>
    <dbReference type="NCBI Taxonomy" id="2703818"/>
    <lineage>
        <taxon>Bacteria</taxon>
        <taxon>Bacillati</taxon>
        <taxon>Bacillota</taxon>
        <taxon>Bacilli</taxon>
        <taxon>Bacillales</taxon>
        <taxon>Bacillaceae</taxon>
        <taxon>Pallidibacillus</taxon>
    </lineage>
</organism>
<accession>A0ABX0A2J6</accession>